<name>A0A2I0XJD0_9ASPA</name>
<keyword evidence="3" id="KW-1185">Reference proteome</keyword>
<evidence type="ECO:0000313" key="2">
    <source>
        <dbReference type="EMBL" id="PKU87999.1"/>
    </source>
</evidence>
<accession>A0A2I0XJD0</accession>
<dbReference type="EMBL" id="KZ501830">
    <property type="protein sequence ID" value="PKU87999.1"/>
    <property type="molecule type" value="Genomic_DNA"/>
</dbReference>
<evidence type="ECO:0000313" key="3">
    <source>
        <dbReference type="Proteomes" id="UP000233837"/>
    </source>
</evidence>
<organism evidence="2 3">
    <name type="scientific">Dendrobium catenatum</name>
    <dbReference type="NCBI Taxonomy" id="906689"/>
    <lineage>
        <taxon>Eukaryota</taxon>
        <taxon>Viridiplantae</taxon>
        <taxon>Streptophyta</taxon>
        <taxon>Embryophyta</taxon>
        <taxon>Tracheophyta</taxon>
        <taxon>Spermatophyta</taxon>
        <taxon>Magnoliopsida</taxon>
        <taxon>Liliopsida</taxon>
        <taxon>Asparagales</taxon>
        <taxon>Orchidaceae</taxon>
        <taxon>Epidendroideae</taxon>
        <taxon>Malaxideae</taxon>
        <taxon>Dendrobiinae</taxon>
        <taxon>Dendrobium</taxon>
    </lineage>
</organism>
<feature type="region of interest" description="Disordered" evidence="1">
    <location>
        <begin position="100"/>
        <end position="124"/>
    </location>
</feature>
<proteinExistence type="predicted"/>
<evidence type="ECO:0000256" key="1">
    <source>
        <dbReference type="SAM" id="MobiDB-lite"/>
    </source>
</evidence>
<dbReference type="Proteomes" id="UP000233837">
    <property type="component" value="Unassembled WGS sequence"/>
</dbReference>
<gene>
    <name evidence="2" type="ORF">MA16_Dca007941</name>
</gene>
<sequence length="124" mass="14476">MEFHSTYTKLKRRNRRSRGFRLSSGRLCVIRLRLRLLTAFELLYQYLRRIKKRFTRRKRSEDIMSGSRRPDSRLRACRRSNSFYAEAIAECLEFIRKTSSSVDDASKMAVGGGKVEEDGGSCGR</sequence>
<dbReference type="AlphaFoldDB" id="A0A2I0XJD0"/>
<reference evidence="2 3" key="2">
    <citation type="journal article" date="2017" name="Nature">
        <title>The Apostasia genome and the evolution of orchids.</title>
        <authorList>
            <person name="Zhang G.Q."/>
            <person name="Liu K.W."/>
            <person name="Li Z."/>
            <person name="Lohaus R."/>
            <person name="Hsiao Y.Y."/>
            <person name="Niu S.C."/>
            <person name="Wang J.Y."/>
            <person name="Lin Y.C."/>
            <person name="Xu Q."/>
            <person name="Chen L.J."/>
            <person name="Yoshida K."/>
            <person name="Fujiwara S."/>
            <person name="Wang Z.W."/>
            <person name="Zhang Y.Q."/>
            <person name="Mitsuda N."/>
            <person name="Wang M."/>
            <person name="Liu G.H."/>
            <person name="Pecoraro L."/>
            <person name="Huang H.X."/>
            <person name="Xiao X.J."/>
            <person name="Lin M."/>
            <person name="Wu X.Y."/>
            <person name="Wu W.L."/>
            <person name="Chen Y.Y."/>
            <person name="Chang S.B."/>
            <person name="Sakamoto S."/>
            <person name="Ohme-Takagi M."/>
            <person name="Yagi M."/>
            <person name="Zeng S.J."/>
            <person name="Shen C.Y."/>
            <person name="Yeh C.M."/>
            <person name="Luo Y.B."/>
            <person name="Tsai W.C."/>
            <person name="Van de Peer Y."/>
            <person name="Liu Z.J."/>
        </authorList>
    </citation>
    <scope>NUCLEOTIDE SEQUENCE [LARGE SCALE GENOMIC DNA]</scope>
    <source>
        <tissue evidence="2">The whole plant</tissue>
    </source>
</reference>
<dbReference type="OrthoDB" id="1716893at2759"/>
<dbReference type="PANTHER" id="PTHR34996">
    <property type="entry name" value="OS06G0327400 PROTEIN"/>
    <property type="match status" value="1"/>
</dbReference>
<protein>
    <submittedName>
        <fullName evidence="2">Uncharacterized protein</fullName>
    </submittedName>
</protein>
<reference evidence="2 3" key="1">
    <citation type="journal article" date="2016" name="Sci. Rep.">
        <title>The Dendrobium catenatum Lindl. genome sequence provides insights into polysaccharide synthase, floral development and adaptive evolution.</title>
        <authorList>
            <person name="Zhang G.Q."/>
            <person name="Xu Q."/>
            <person name="Bian C."/>
            <person name="Tsai W.C."/>
            <person name="Yeh C.M."/>
            <person name="Liu K.W."/>
            <person name="Yoshida K."/>
            <person name="Zhang L.S."/>
            <person name="Chang S.B."/>
            <person name="Chen F."/>
            <person name="Shi Y."/>
            <person name="Su Y.Y."/>
            <person name="Zhang Y.Q."/>
            <person name="Chen L.J."/>
            <person name="Yin Y."/>
            <person name="Lin M."/>
            <person name="Huang H."/>
            <person name="Deng H."/>
            <person name="Wang Z.W."/>
            <person name="Zhu S.L."/>
            <person name="Zhao X."/>
            <person name="Deng C."/>
            <person name="Niu S.C."/>
            <person name="Huang J."/>
            <person name="Wang M."/>
            <person name="Liu G.H."/>
            <person name="Yang H.J."/>
            <person name="Xiao X.J."/>
            <person name="Hsiao Y.Y."/>
            <person name="Wu W.L."/>
            <person name="Chen Y.Y."/>
            <person name="Mitsuda N."/>
            <person name="Ohme-Takagi M."/>
            <person name="Luo Y.B."/>
            <person name="Van de Peer Y."/>
            <person name="Liu Z.J."/>
        </authorList>
    </citation>
    <scope>NUCLEOTIDE SEQUENCE [LARGE SCALE GENOMIC DNA]</scope>
    <source>
        <tissue evidence="2">The whole plant</tissue>
    </source>
</reference>
<dbReference type="PANTHER" id="PTHR34996:SF3">
    <property type="entry name" value="OS06G0327400 PROTEIN"/>
    <property type="match status" value="1"/>
</dbReference>